<reference evidence="3 4" key="1">
    <citation type="submission" date="2024-02" db="EMBL/GenBank/DDBJ databases">
        <title>A draft genome for the cacao thread blight pathogen Marasmius crinis-equi.</title>
        <authorList>
            <person name="Cohen S.P."/>
            <person name="Baruah I.K."/>
            <person name="Amoako-Attah I."/>
            <person name="Bukari Y."/>
            <person name="Meinhardt L.W."/>
            <person name="Bailey B.A."/>
        </authorList>
    </citation>
    <scope>NUCLEOTIDE SEQUENCE [LARGE SCALE GENOMIC DNA]</scope>
    <source>
        <strain evidence="3 4">GH-76</strain>
    </source>
</reference>
<dbReference type="InterPro" id="IPR032675">
    <property type="entry name" value="LRR_dom_sf"/>
</dbReference>
<organism evidence="3 4">
    <name type="scientific">Marasmius crinis-equi</name>
    <dbReference type="NCBI Taxonomy" id="585013"/>
    <lineage>
        <taxon>Eukaryota</taxon>
        <taxon>Fungi</taxon>
        <taxon>Dikarya</taxon>
        <taxon>Basidiomycota</taxon>
        <taxon>Agaricomycotina</taxon>
        <taxon>Agaricomycetes</taxon>
        <taxon>Agaricomycetidae</taxon>
        <taxon>Agaricales</taxon>
        <taxon>Marasmiineae</taxon>
        <taxon>Marasmiaceae</taxon>
        <taxon>Marasmius</taxon>
    </lineage>
</organism>
<protein>
    <recommendedName>
        <fullName evidence="2">F-box domain-containing protein</fullName>
    </recommendedName>
</protein>
<name>A0ABR3FWE7_9AGAR</name>
<evidence type="ECO:0000256" key="1">
    <source>
        <dbReference type="SAM" id="MobiDB-lite"/>
    </source>
</evidence>
<dbReference type="Gene3D" id="3.80.10.10">
    <property type="entry name" value="Ribonuclease Inhibitor"/>
    <property type="match status" value="1"/>
</dbReference>
<feature type="domain" description="F-box" evidence="2">
    <location>
        <begin position="101"/>
        <end position="154"/>
    </location>
</feature>
<proteinExistence type="predicted"/>
<evidence type="ECO:0000313" key="3">
    <source>
        <dbReference type="EMBL" id="KAL0579840.1"/>
    </source>
</evidence>
<dbReference type="Proteomes" id="UP001465976">
    <property type="component" value="Unassembled WGS sequence"/>
</dbReference>
<dbReference type="InterPro" id="IPR001810">
    <property type="entry name" value="F-box_dom"/>
</dbReference>
<dbReference type="InterPro" id="IPR036047">
    <property type="entry name" value="F-box-like_dom_sf"/>
</dbReference>
<dbReference type="PANTHER" id="PTHR38926:SF5">
    <property type="entry name" value="F-BOX AND LEUCINE-RICH REPEAT PROTEIN 6"/>
    <property type="match status" value="1"/>
</dbReference>
<keyword evidence="4" id="KW-1185">Reference proteome</keyword>
<evidence type="ECO:0000259" key="2">
    <source>
        <dbReference type="PROSITE" id="PS50181"/>
    </source>
</evidence>
<feature type="region of interest" description="Disordered" evidence="1">
    <location>
        <begin position="1"/>
        <end position="27"/>
    </location>
</feature>
<dbReference type="PANTHER" id="PTHR38926">
    <property type="entry name" value="F-BOX DOMAIN CONTAINING PROTEIN, EXPRESSED"/>
    <property type="match status" value="1"/>
</dbReference>
<comment type="caution">
    <text evidence="3">The sequence shown here is derived from an EMBL/GenBank/DDBJ whole genome shotgun (WGS) entry which is preliminary data.</text>
</comment>
<dbReference type="Gene3D" id="1.20.1280.50">
    <property type="match status" value="1"/>
</dbReference>
<dbReference type="SUPFAM" id="SSF81383">
    <property type="entry name" value="F-box domain"/>
    <property type="match status" value="1"/>
</dbReference>
<evidence type="ECO:0000313" key="4">
    <source>
        <dbReference type="Proteomes" id="UP001465976"/>
    </source>
</evidence>
<dbReference type="PROSITE" id="PS50181">
    <property type="entry name" value="FBOX"/>
    <property type="match status" value="1"/>
</dbReference>
<dbReference type="Pfam" id="PF12937">
    <property type="entry name" value="F-box-like"/>
    <property type="match status" value="1"/>
</dbReference>
<accession>A0ABR3FWE7</accession>
<sequence length="521" mass="59410">MASTSDAFRTPFKAHNTSGIPSPSIPNPKKSRVDEFLSLHPGNHTAYDKDIPVVEGLIDGVNNEIGLYDLDMVMVRNVLAELRARRDALSQTRARLEAMIRPSIRRLPTEILMDIFRITCEDNHKGTMPVLRLGGVCRRWRSITHASPALWSNINCRKLYGMSHRDFGNLTRYCLDRSEQVPLSVSFGHWGALRGKYRMAGFTELIKQSHRWKTLSFDDFFPQSPAFPTTLPILEELTISTQNWSFPLDLPNKVATPTLRTLRFHCAGGALKMAARFDMASLTCLSLSGATFRAPLLALLRQCPKLTVLDMEWLDLASGSELEAFHYTNEVDNRLPPVSLPIKSLTLPRHLKSYSLSILFASLSFPFLEHLSAYGDGRLYHRDFISSDMMPTVRHSTGSSLPPLASLALEQFRFDDGDSVLKDLSRLSNTLTCLSLASVERQRSHWTEVLLRILLPDDPTFLPHLKELELDCHMWRFHEDPRIYAMIESRWQVEERAMGEKSPNVEKWCYRRIEVAHDDFV</sequence>
<gene>
    <name evidence="3" type="ORF">V5O48_002148</name>
</gene>
<dbReference type="EMBL" id="JBAHYK010000046">
    <property type="protein sequence ID" value="KAL0579840.1"/>
    <property type="molecule type" value="Genomic_DNA"/>
</dbReference>
<dbReference type="SUPFAM" id="SSF52047">
    <property type="entry name" value="RNI-like"/>
    <property type="match status" value="1"/>
</dbReference>